<name>A0ABW0NAI6_9BURK</name>
<dbReference type="EMBL" id="JBHSMF010000002">
    <property type="protein sequence ID" value="MFC5495954.1"/>
    <property type="molecule type" value="Genomic_DNA"/>
</dbReference>
<evidence type="ECO:0000313" key="1">
    <source>
        <dbReference type="EMBL" id="MFC5495954.1"/>
    </source>
</evidence>
<protein>
    <recommendedName>
        <fullName evidence="3">Histidine kinase</fullName>
    </recommendedName>
</protein>
<evidence type="ECO:0008006" key="3">
    <source>
        <dbReference type="Google" id="ProtNLM"/>
    </source>
</evidence>
<dbReference type="Proteomes" id="UP001596037">
    <property type="component" value="Unassembled WGS sequence"/>
</dbReference>
<accession>A0ABW0NAI6</accession>
<sequence length="234" mass="25319">MANNTAAASKRPRSGAEAARYSVLRRLAPALKHDMVVNLQAVAMMAEVLTARLERGLSNPNEFQKSVTKINRLAREAVMTCLDVAAWIEPSEDEGIRLREGVDECVALLAGNFNFRGFSITTEVPDVDFEVSREALRNLLSASLITLTDAAAAPADVTVTAEVAAGFVVLTVRCEARASDADAMPFAVSYRELDWSDVQALAVAESVELFRTADQIVMRIPRSVATTPLQIVPV</sequence>
<gene>
    <name evidence="1" type="ORF">ACFPOE_00265</name>
</gene>
<keyword evidence="2" id="KW-1185">Reference proteome</keyword>
<comment type="caution">
    <text evidence="1">The sequence shown here is derived from an EMBL/GenBank/DDBJ whole genome shotgun (WGS) entry which is preliminary data.</text>
</comment>
<dbReference type="RefSeq" id="WP_376847988.1">
    <property type="nucleotide sequence ID" value="NZ_JBHSMF010000002.1"/>
</dbReference>
<proteinExistence type="predicted"/>
<reference evidence="2" key="1">
    <citation type="journal article" date="2019" name="Int. J. Syst. Evol. Microbiol.">
        <title>The Global Catalogue of Microorganisms (GCM) 10K type strain sequencing project: providing services to taxonomists for standard genome sequencing and annotation.</title>
        <authorList>
            <consortium name="The Broad Institute Genomics Platform"/>
            <consortium name="The Broad Institute Genome Sequencing Center for Infectious Disease"/>
            <person name="Wu L."/>
            <person name="Ma J."/>
        </authorList>
    </citation>
    <scope>NUCLEOTIDE SEQUENCE [LARGE SCALE GENOMIC DNA]</scope>
    <source>
        <strain evidence="2">CCUG 57401</strain>
    </source>
</reference>
<organism evidence="1 2">
    <name type="scientific">Caenimonas terrae</name>
    <dbReference type="NCBI Taxonomy" id="696074"/>
    <lineage>
        <taxon>Bacteria</taxon>
        <taxon>Pseudomonadati</taxon>
        <taxon>Pseudomonadota</taxon>
        <taxon>Betaproteobacteria</taxon>
        <taxon>Burkholderiales</taxon>
        <taxon>Comamonadaceae</taxon>
        <taxon>Caenimonas</taxon>
    </lineage>
</organism>
<evidence type="ECO:0000313" key="2">
    <source>
        <dbReference type="Proteomes" id="UP001596037"/>
    </source>
</evidence>